<feature type="compositionally biased region" description="Basic and acidic residues" evidence="1">
    <location>
        <begin position="21"/>
        <end position="33"/>
    </location>
</feature>
<feature type="compositionally biased region" description="Low complexity" evidence="1">
    <location>
        <begin position="78"/>
        <end position="99"/>
    </location>
</feature>
<dbReference type="PANTHER" id="PTHR30121">
    <property type="entry name" value="UNCHARACTERIZED PROTEIN YJGR-RELATED"/>
    <property type="match status" value="1"/>
</dbReference>
<organism evidence="2 3">
    <name type="scientific">Halorientalis persicus</name>
    <dbReference type="NCBI Taxonomy" id="1367881"/>
    <lineage>
        <taxon>Archaea</taxon>
        <taxon>Methanobacteriati</taxon>
        <taxon>Methanobacteriota</taxon>
        <taxon>Stenosarchaea group</taxon>
        <taxon>Halobacteria</taxon>
        <taxon>Halobacteriales</taxon>
        <taxon>Haloarculaceae</taxon>
        <taxon>Halorientalis</taxon>
    </lineage>
</organism>
<evidence type="ECO:0000313" key="3">
    <source>
        <dbReference type="Proteomes" id="UP000198775"/>
    </source>
</evidence>
<dbReference type="InterPro" id="IPR051162">
    <property type="entry name" value="T4SS_component"/>
</dbReference>
<dbReference type="EMBL" id="FOCX01000013">
    <property type="protein sequence ID" value="SEO49735.1"/>
    <property type="molecule type" value="Genomic_DNA"/>
</dbReference>
<dbReference type="PANTHER" id="PTHR30121:SF6">
    <property type="entry name" value="SLR6007 PROTEIN"/>
    <property type="match status" value="1"/>
</dbReference>
<accession>A0A1H8Q683</accession>
<evidence type="ECO:0008006" key="4">
    <source>
        <dbReference type="Google" id="ProtNLM"/>
    </source>
</evidence>
<protein>
    <recommendedName>
        <fullName evidence="4">ATP-binding protein</fullName>
    </recommendedName>
</protein>
<dbReference type="AlphaFoldDB" id="A0A1H8Q683"/>
<sequence>MSDSDDSPDSKPSRDSQNTDQRPDPVDDTDRTELAASRLSRPGSSLNSSPLQDRSPSGSDSIPFEPTGESQSEDENDSTSSDTSSDDSQTQDPSVDTQTGSDAIEATAETQAREYIEITPVRSELSPQTITSQLRGLHAMGDGRELPLGLENHLDFVEPVNSFEFLIHKPAGHQRFQFYLGIDQEDDLDQLHSKTTSQYPSNYRFDTDDVALSECFEETPHLCRWVGKEQKRHDWMMLLSEFDDDSTDRSPLSDLLETAITTEEEWLFQAVFEPRVDWTRKAESQKRNLKMGVTSGFGFFIQTFLDRLVGVSEHEQRSRHRNDTPAEEVGSAEQGPEDQSRHKATRMAQLNNKDPQTSFNVSIRCASSDEKVIRDAESSFSQLSGSFYQVEGEYLGQDDSEYQRLLNHELTRPTHFEAFWKSKPMLVANANELANFVTVPTIDSLPKASRGASGGGPAAHSPLTTPDEEVFQAFDKGMCIGKAATVVDSPNESTGQEALESVAEWRNQVTQREAIHLDAETLTRHYLRAGSTGSGKTVAGINDLLTAHDELSGPTFLLDSKGGDMCDNYLRSHRYIFDDLDDVEYIKIPEDDQEVPGLPFFDLRPLIYQAGRSRESAIQDTIDHFYEVLRFAVGEEKVEQAWVGNDVLKAFIRTLFEEERAEYPDPDQARLEETRVGGDAFPISDLYDMALEYEMHKSVPETSSPTVAASLQRHTEKNDRQFKKTAGAVTNRISKLNDRDFIWRMLDYKPEWDHNRGWYAEDENVLDLREILHSNKVVVIDTGELRDDASQMFNVLFLSHLWTAIKSLQTPNRDDYVVNCLIEESAPLARSNIVHNKLLPEGREFDLSLGLVMQYPAQVLGDDPHKNRSVYTEVLNNINTKIIGNVSTDDDLPDSLFHGGLDRDEIRDFIQGLPEGQFIAQLPPTGFQEQQPEIMTLEPLPLPPGHAETDSAIRPMSEATRAKTRQKYCISPEQTANRLTQLNNLGNGSSADVTDNGSSTANKSDSNGENPEERSPDALTNQELTFLQDVVDYWNDDLSFYQRGEPMATREFDRRGIADDLVDDEYLREVQLANRYTYYWPTNKALAVFDDYEIVWGTEQGDPRESPRHKVVVSLLERIYSNRGFSVKTYIGGDDTAGTFDLIATHPQKEHRVMEVETSIPDRPETPLRRGDVIDDYEKLAEFCGTNDAKAIWVLESQKAAHHLLDILEEEGHVDDRPARDVQSYEGITEQSVTGSGLDSVTGFGIILDRTVGNSRFNNPDSTSDQ</sequence>
<feature type="region of interest" description="Disordered" evidence="1">
    <location>
        <begin position="1"/>
        <end position="101"/>
    </location>
</feature>
<keyword evidence="3" id="KW-1185">Reference proteome</keyword>
<dbReference type="SUPFAM" id="SSF52540">
    <property type="entry name" value="P-loop containing nucleoside triphosphate hydrolases"/>
    <property type="match status" value="1"/>
</dbReference>
<dbReference type="Gene3D" id="3.40.50.300">
    <property type="entry name" value="P-loop containing nucleotide triphosphate hydrolases"/>
    <property type="match status" value="2"/>
</dbReference>
<dbReference type="Proteomes" id="UP000198775">
    <property type="component" value="Unassembled WGS sequence"/>
</dbReference>
<reference evidence="3" key="1">
    <citation type="submission" date="2016-10" db="EMBL/GenBank/DDBJ databases">
        <authorList>
            <person name="Varghese N."/>
            <person name="Submissions S."/>
        </authorList>
    </citation>
    <scope>NUCLEOTIDE SEQUENCE [LARGE SCALE GENOMIC DNA]</scope>
    <source>
        <strain evidence="3">IBRC-M 10043</strain>
    </source>
</reference>
<feature type="compositionally biased region" description="Polar residues" evidence="1">
    <location>
        <begin position="982"/>
        <end position="1009"/>
    </location>
</feature>
<feature type="region of interest" description="Disordered" evidence="1">
    <location>
        <begin position="314"/>
        <end position="353"/>
    </location>
</feature>
<evidence type="ECO:0000256" key="1">
    <source>
        <dbReference type="SAM" id="MobiDB-lite"/>
    </source>
</evidence>
<evidence type="ECO:0000313" key="2">
    <source>
        <dbReference type="EMBL" id="SEO49735.1"/>
    </source>
</evidence>
<feature type="compositionally biased region" description="Polar residues" evidence="1">
    <location>
        <begin position="42"/>
        <end position="60"/>
    </location>
</feature>
<feature type="region of interest" description="Disordered" evidence="1">
    <location>
        <begin position="982"/>
        <end position="1018"/>
    </location>
</feature>
<feature type="compositionally biased region" description="Basic and acidic residues" evidence="1">
    <location>
        <begin position="314"/>
        <end position="324"/>
    </location>
</feature>
<dbReference type="InterPro" id="IPR027417">
    <property type="entry name" value="P-loop_NTPase"/>
</dbReference>
<proteinExistence type="predicted"/>
<gene>
    <name evidence="2" type="ORF">SAMN05216388_101377</name>
</gene>
<name>A0A1H8Q683_9EURY</name>